<keyword evidence="5" id="KW-0597">Phosphoprotein</keyword>
<dbReference type="GO" id="GO:0005524">
    <property type="term" value="F:ATP binding"/>
    <property type="evidence" value="ECO:0007669"/>
    <property type="project" value="UniProtKB-UniRule"/>
</dbReference>
<comment type="subcellular location">
    <subcellularLocation>
        <location evidence="1">Cytoplasm</location>
    </subcellularLocation>
</comment>
<dbReference type="Gene3D" id="3.30.200.20">
    <property type="entry name" value="Phosphorylase Kinase, domain 1"/>
    <property type="match status" value="1"/>
</dbReference>
<dbReference type="PROSITE" id="PS00108">
    <property type="entry name" value="PROTEIN_KINASE_ST"/>
    <property type="match status" value="1"/>
</dbReference>
<evidence type="ECO:0000256" key="1">
    <source>
        <dbReference type="ARBA" id="ARBA00004496"/>
    </source>
</evidence>
<feature type="compositionally biased region" description="Polar residues" evidence="13">
    <location>
        <begin position="130"/>
        <end position="145"/>
    </location>
</feature>
<evidence type="ECO:0000256" key="13">
    <source>
        <dbReference type="SAM" id="MobiDB-lite"/>
    </source>
</evidence>
<feature type="region of interest" description="Disordered" evidence="13">
    <location>
        <begin position="640"/>
        <end position="700"/>
    </location>
</feature>
<dbReference type="GO" id="GO:0005829">
    <property type="term" value="C:cytosol"/>
    <property type="evidence" value="ECO:0007669"/>
    <property type="project" value="TreeGrafter"/>
</dbReference>
<evidence type="ECO:0000256" key="12">
    <source>
        <dbReference type="PROSITE-ProRule" id="PRU10141"/>
    </source>
</evidence>
<evidence type="ECO:0000256" key="9">
    <source>
        <dbReference type="ARBA" id="ARBA00022840"/>
    </source>
</evidence>
<evidence type="ECO:0000256" key="2">
    <source>
        <dbReference type="ARBA" id="ARBA00012513"/>
    </source>
</evidence>
<dbReference type="GO" id="GO:0004674">
    <property type="term" value="F:protein serine/threonine kinase activity"/>
    <property type="evidence" value="ECO:0007669"/>
    <property type="project" value="UniProtKB-KW"/>
</dbReference>
<reference evidence="15" key="1">
    <citation type="journal article" date="2021" name="Open Biol.">
        <title>Shared evolutionary footprints suggest mitochondrial oxidative damage underlies multiple complex I losses in fungi.</title>
        <authorList>
            <person name="Schikora-Tamarit M.A."/>
            <person name="Marcet-Houben M."/>
            <person name="Nosek J."/>
            <person name="Gabaldon T."/>
        </authorList>
    </citation>
    <scope>NUCLEOTIDE SEQUENCE</scope>
    <source>
        <strain evidence="15">NCAIM Y.01608</strain>
    </source>
</reference>
<dbReference type="InterPro" id="IPR000719">
    <property type="entry name" value="Prot_kinase_dom"/>
</dbReference>
<evidence type="ECO:0000313" key="16">
    <source>
        <dbReference type="Proteomes" id="UP000788993"/>
    </source>
</evidence>
<accession>A0A9P8T6A6</accession>
<dbReference type="GO" id="GO:0005634">
    <property type="term" value="C:nucleus"/>
    <property type="evidence" value="ECO:0007669"/>
    <property type="project" value="TreeGrafter"/>
</dbReference>
<dbReference type="EMBL" id="JAEUBD010001062">
    <property type="protein sequence ID" value="KAH3667621.1"/>
    <property type="molecule type" value="Genomic_DNA"/>
</dbReference>
<dbReference type="InterPro" id="IPR017441">
    <property type="entry name" value="Protein_kinase_ATP_BS"/>
</dbReference>
<evidence type="ECO:0000256" key="6">
    <source>
        <dbReference type="ARBA" id="ARBA00022679"/>
    </source>
</evidence>
<dbReference type="PANTHER" id="PTHR24346">
    <property type="entry name" value="MAP/MICROTUBULE AFFINITY-REGULATING KINASE"/>
    <property type="match status" value="1"/>
</dbReference>
<dbReference type="InterPro" id="IPR008271">
    <property type="entry name" value="Ser/Thr_kinase_AS"/>
</dbReference>
<dbReference type="PROSITE" id="PS50011">
    <property type="entry name" value="PROTEIN_KINASE_DOM"/>
    <property type="match status" value="1"/>
</dbReference>
<evidence type="ECO:0000256" key="11">
    <source>
        <dbReference type="ARBA" id="ARBA00048679"/>
    </source>
</evidence>
<dbReference type="GO" id="GO:0045719">
    <property type="term" value="P:negative regulation of glycogen biosynthetic process"/>
    <property type="evidence" value="ECO:0007669"/>
    <property type="project" value="TreeGrafter"/>
</dbReference>
<reference evidence="15" key="2">
    <citation type="submission" date="2021-01" db="EMBL/GenBank/DDBJ databases">
        <authorList>
            <person name="Schikora-Tamarit M.A."/>
        </authorList>
    </citation>
    <scope>NUCLEOTIDE SEQUENCE</scope>
    <source>
        <strain evidence="15">NCAIM Y.01608</strain>
    </source>
</reference>
<evidence type="ECO:0000256" key="3">
    <source>
        <dbReference type="ARBA" id="ARBA00022490"/>
    </source>
</evidence>
<name>A0A9P8T6A6_9ASCO</name>
<dbReference type="FunFam" id="1.10.510.10:FF:000320">
    <property type="entry name" value="Serine/threonine protein kinase"/>
    <property type="match status" value="1"/>
</dbReference>
<dbReference type="InterPro" id="IPR011009">
    <property type="entry name" value="Kinase-like_dom_sf"/>
</dbReference>
<gene>
    <name evidence="15" type="ORF">OGATHE_003144</name>
</gene>
<feature type="binding site" evidence="12">
    <location>
        <position position="795"/>
    </location>
    <ligand>
        <name>ATP</name>
        <dbReference type="ChEBI" id="CHEBI:30616"/>
    </ligand>
</feature>
<dbReference type="SUPFAM" id="SSF56112">
    <property type="entry name" value="Protein kinase-like (PK-like)"/>
    <property type="match status" value="1"/>
</dbReference>
<evidence type="ECO:0000256" key="5">
    <source>
        <dbReference type="ARBA" id="ARBA00022553"/>
    </source>
</evidence>
<evidence type="ECO:0000259" key="14">
    <source>
        <dbReference type="PROSITE" id="PS50011"/>
    </source>
</evidence>
<dbReference type="PROSITE" id="PS00107">
    <property type="entry name" value="PROTEIN_KINASE_ATP"/>
    <property type="match status" value="1"/>
</dbReference>
<evidence type="ECO:0000256" key="7">
    <source>
        <dbReference type="ARBA" id="ARBA00022741"/>
    </source>
</evidence>
<comment type="catalytic activity">
    <reaction evidence="11">
        <text>L-seryl-[protein] + ATP = O-phospho-L-seryl-[protein] + ADP + H(+)</text>
        <dbReference type="Rhea" id="RHEA:17989"/>
        <dbReference type="Rhea" id="RHEA-COMP:9863"/>
        <dbReference type="Rhea" id="RHEA-COMP:11604"/>
        <dbReference type="ChEBI" id="CHEBI:15378"/>
        <dbReference type="ChEBI" id="CHEBI:29999"/>
        <dbReference type="ChEBI" id="CHEBI:30616"/>
        <dbReference type="ChEBI" id="CHEBI:83421"/>
        <dbReference type="ChEBI" id="CHEBI:456216"/>
        <dbReference type="EC" id="2.7.11.1"/>
    </reaction>
</comment>
<evidence type="ECO:0000256" key="10">
    <source>
        <dbReference type="ARBA" id="ARBA00047899"/>
    </source>
</evidence>
<feature type="compositionally biased region" description="Low complexity" evidence="13">
    <location>
        <begin position="643"/>
        <end position="656"/>
    </location>
</feature>
<feature type="compositionally biased region" description="Low complexity" evidence="13">
    <location>
        <begin position="676"/>
        <end position="690"/>
    </location>
</feature>
<keyword evidence="7 12" id="KW-0547">Nucleotide-binding</keyword>
<dbReference type="Gene3D" id="1.10.510.10">
    <property type="entry name" value="Transferase(Phosphotransferase) domain 1"/>
    <property type="match status" value="1"/>
</dbReference>
<feature type="region of interest" description="Disordered" evidence="13">
    <location>
        <begin position="602"/>
        <end position="627"/>
    </location>
</feature>
<evidence type="ECO:0000256" key="4">
    <source>
        <dbReference type="ARBA" id="ARBA00022527"/>
    </source>
</evidence>
<comment type="caution">
    <text evidence="15">The sequence shown here is derived from an EMBL/GenBank/DDBJ whole genome shotgun (WGS) entry which is preliminary data.</text>
</comment>
<feature type="compositionally biased region" description="Acidic residues" evidence="13">
    <location>
        <begin position="612"/>
        <end position="623"/>
    </location>
</feature>
<protein>
    <recommendedName>
        <fullName evidence="2">non-specific serine/threonine protein kinase</fullName>
        <ecNumber evidence="2">2.7.11.1</ecNumber>
    </recommendedName>
</protein>
<dbReference type="GO" id="GO:0060917">
    <property type="term" value="P:regulation of (1-&gt;6)-beta-D-glucan biosynthetic process"/>
    <property type="evidence" value="ECO:0007669"/>
    <property type="project" value="UniProtKB-ARBA"/>
</dbReference>
<proteinExistence type="predicted"/>
<dbReference type="Proteomes" id="UP000788993">
    <property type="component" value="Unassembled WGS sequence"/>
</dbReference>
<dbReference type="Pfam" id="PF00069">
    <property type="entry name" value="Pkinase"/>
    <property type="match status" value="1"/>
</dbReference>
<keyword evidence="9 12" id="KW-0067">ATP-binding</keyword>
<dbReference type="AlphaFoldDB" id="A0A9P8T6A6"/>
<dbReference type="EC" id="2.7.11.1" evidence="2"/>
<evidence type="ECO:0000256" key="8">
    <source>
        <dbReference type="ARBA" id="ARBA00022777"/>
    </source>
</evidence>
<evidence type="ECO:0000313" key="15">
    <source>
        <dbReference type="EMBL" id="KAH3667621.1"/>
    </source>
</evidence>
<keyword evidence="4" id="KW-0723">Serine/threonine-protein kinase</keyword>
<comment type="catalytic activity">
    <reaction evidence="10">
        <text>L-threonyl-[protein] + ATP = O-phospho-L-threonyl-[protein] + ADP + H(+)</text>
        <dbReference type="Rhea" id="RHEA:46608"/>
        <dbReference type="Rhea" id="RHEA-COMP:11060"/>
        <dbReference type="Rhea" id="RHEA-COMP:11605"/>
        <dbReference type="ChEBI" id="CHEBI:15378"/>
        <dbReference type="ChEBI" id="CHEBI:30013"/>
        <dbReference type="ChEBI" id="CHEBI:30616"/>
        <dbReference type="ChEBI" id="CHEBI:61977"/>
        <dbReference type="ChEBI" id="CHEBI:456216"/>
        <dbReference type="EC" id="2.7.11.1"/>
    </reaction>
</comment>
<keyword evidence="8" id="KW-0418">Kinase</keyword>
<keyword evidence="16" id="KW-1185">Reference proteome</keyword>
<dbReference type="GO" id="GO:0035556">
    <property type="term" value="P:intracellular signal transduction"/>
    <property type="evidence" value="ECO:0007669"/>
    <property type="project" value="TreeGrafter"/>
</dbReference>
<feature type="domain" description="Protein kinase" evidence="14">
    <location>
        <begin position="761"/>
        <end position="1020"/>
    </location>
</feature>
<sequence>MPYTPPSRHPRADSNHQALRNLLAGSTGLRTDPMDPPNLPTDFVTFTTESPQSYSYTLLAPNSLALKLSVLKRSLEVLLDRPELLSNISMENNDYFSRKGPATVPLRRTSTMTLMDNVFRMERQVSQSSIKSLPASSFEPETQDSIPAPTPTNIDEELRRNLKEIINILEMKENPSQIKLEKVVGLHTLSLNPKGISKSESLRKNLLYALATPFTDNSNTPAHSYLLGGLPVPQTSPSTLGLVALGNKFSSSSRQFHLASGGKSASPKAYFTCEAESPWSLKNANDFACLMFGISKASLASLSVMDLIAPRARDLVLDRLCNGKELVFSGEIIAIKRNNMPIAWTSLWAKRKHGLIILIFEQVPCDHLDFIVEYRNNGYYIKSSADTHTSLFRSDREFVGAPLSRILPTMAHELANATDDTHMYHSATINRSRYYTLRLPENEAVPCAVTSEHLEDGILRVNLHSLPYISGAFVISSKTLKVVSFNHAIAKNLFGTSDITNKSIDLIIPSFSELFELALKENPNIMYQLGLVLPEHYFRKQDAILRASSEEEQDLLFVNSIGIDGLHRDGSTVKVDVQLRVMEYENCMLWITYSRATSKRRSISRPNSVCSSEEESEDDEANGDESMPSQMSLFQQMENDLHSCGSSSDGLSRSSSMNTISNKPMERMNSLKKQNAASDSSLSAISKSVSTGSQKTTETDMDDHDVHDIAESLGEFRLENIRTGRALLERENAQIARIRKQSKYFPQKIGLLRREKKITDFTVIKNLGQGAYGKVVLAQHKKDPAYRLVIKAIFKERILVDTWVRDRNLGTIPSEIQIMNYINSDPHPNLMRIVDFFEDDRCYYVETPQHGDPAAVDLFDLIEVKSDMTELECQYIFFQCCSAMAHLHSHGVVHRDIKDENIIVDKDYVVKLIDYGSAAYTKNGPFGVFVGTIDYAAPEVLNGQPYEGKPQDVWAMGVLLYTLVFKENPFCNVDEIMDGGFKFPSFHEVSESCVDLIRMIMVKDVAKRPSMNDILKHPWLSGFK</sequence>
<dbReference type="FunFam" id="3.30.200.20:FF:000314">
    <property type="entry name" value="Serine/threonine protein kinase"/>
    <property type="match status" value="1"/>
</dbReference>
<organism evidence="15 16">
    <name type="scientific">Ogataea polymorpha</name>
    <dbReference type="NCBI Taxonomy" id="460523"/>
    <lineage>
        <taxon>Eukaryota</taxon>
        <taxon>Fungi</taxon>
        <taxon>Dikarya</taxon>
        <taxon>Ascomycota</taxon>
        <taxon>Saccharomycotina</taxon>
        <taxon>Pichiomycetes</taxon>
        <taxon>Pichiales</taxon>
        <taxon>Pichiaceae</taxon>
        <taxon>Ogataea</taxon>
    </lineage>
</organism>
<feature type="region of interest" description="Disordered" evidence="13">
    <location>
        <begin position="130"/>
        <end position="153"/>
    </location>
</feature>
<keyword evidence="6" id="KW-0808">Transferase</keyword>
<dbReference type="PANTHER" id="PTHR24346:SF51">
    <property type="entry name" value="PAS DOMAIN-CONTAINING SERINE_THREONINE-PROTEIN KINASE"/>
    <property type="match status" value="1"/>
</dbReference>
<dbReference type="SMART" id="SM00220">
    <property type="entry name" value="S_TKc"/>
    <property type="match status" value="1"/>
</dbReference>
<keyword evidence="3" id="KW-0963">Cytoplasm</keyword>
<dbReference type="GO" id="GO:0030447">
    <property type="term" value="P:filamentous growth"/>
    <property type="evidence" value="ECO:0007669"/>
    <property type="project" value="UniProtKB-ARBA"/>
</dbReference>